<sequence>MKVYIVFRMVLIGIFAFTLRFLFDGEIDAKDIIAPLVFALLWINEYFYKKKKDNDTN</sequence>
<comment type="caution">
    <text evidence="2">The sequence shown here is derived from an EMBL/GenBank/DDBJ whole genome shotgun (WGS) entry which is preliminary data.</text>
</comment>
<evidence type="ECO:0000313" key="3">
    <source>
        <dbReference type="Proteomes" id="UP000552038"/>
    </source>
</evidence>
<protein>
    <submittedName>
        <fullName evidence="2">Uncharacterized protein</fullName>
    </submittedName>
</protein>
<accession>A0AAP7A242</accession>
<evidence type="ECO:0000313" key="2">
    <source>
        <dbReference type="EMBL" id="NOJ71986.1"/>
    </source>
</evidence>
<dbReference type="EMBL" id="JABFOR010000020">
    <property type="protein sequence ID" value="NOJ71986.1"/>
    <property type="molecule type" value="Genomic_DNA"/>
</dbReference>
<feature type="transmembrane region" description="Helical" evidence="1">
    <location>
        <begin position="5"/>
        <end position="23"/>
    </location>
</feature>
<reference evidence="2 3" key="1">
    <citation type="submission" date="2020-05" db="EMBL/GenBank/DDBJ databases">
        <title>Whole genome sequencing and identification of novel metabolites from Paenibacillus alvei strain JR949.</title>
        <authorList>
            <person name="Rajendhran J."/>
            <person name="Sree Pranav P."/>
            <person name="Mahalakshmi B."/>
            <person name="Karthikeyan R."/>
        </authorList>
    </citation>
    <scope>NUCLEOTIDE SEQUENCE [LARGE SCALE GENOMIC DNA]</scope>
    <source>
        <strain evidence="2 3">JR949</strain>
    </source>
</reference>
<dbReference type="RefSeq" id="WP_171417455.1">
    <property type="nucleotide sequence ID" value="NZ_JABFOR010000020.1"/>
</dbReference>
<dbReference type="Proteomes" id="UP000552038">
    <property type="component" value="Unassembled WGS sequence"/>
</dbReference>
<keyword evidence="1" id="KW-0472">Membrane</keyword>
<dbReference type="AlphaFoldDB" id="A0AAP7A242"/>
<name>A0AAP7A242_PAEAL</name>
<keyword evidence="1" id="KW-0812">Transmembrane</keyword>
<organism evidence="2 3">
    <name type="scientific">Paenibacillus alvei</name>
    <name type="common">Bacillus alvei</name>
    <dbReference type="NCBI Taxonomy" id="44250"/>
    <lineage>
        <taxon>Bacteria</taxon>
        <taxon>Bacillati</taxon>
        <taxon>Bacillota</taxon>
        <taxon>Bacilli</taxon>
        <taxon>Bacillales</taxon>
        <taxon>Paenibacillaceae</taxon>
        <taxon>Paenibacillus</taxon>
    </lineage>
</organism>
<keyword evidence="1" id="KW-1133">Transmembrane helix</keyword>
<gene>
    <name evidence="2" type="ORF">HMI46_15655</name>
</gene>
<evidence type="ECO:0000256" key="1">
    <source>
        <dbReference type="SAM" id="Phobius"/>
    </source>
</evidence>
<proteinExistence type="predicted"/>
<feature type="transmembrane region" description="Helical" evidence="1">
    <location>
        <begin position="29"/>
        <end position="48"/>
    </location>
</feature>